<evidence type="ECO:0000313" key="2">
    <source>
        <dbReference type="EMBL" id="MCA6062884.1"/>
    </source>
</evidence>
<feature type="chain" id="PRO_5047331214" evidence="1">
    <location>
        <begin position="22"/>
        <end position="64"/>
    </location>
</feature>
<keyword evidence="3" id="KW-1185">Reference proteome</keyword>
<protein>
    <submittedName>
        <fullName evidence="2">Uncharacterized protein</fullName>
    </submittedName>
</protein>
<dbReference type="Proteomes" id="UP000714380">
    <property type="component" value="Unassembled WGS sequence"/>
</dbReference>
<sequence length="64" mass="6883">MSKKALIAGIACLASATMADAKSTDEVIESERQQKKTITHQPPVDLHPHSGVALLVDILKTRMS</sequence>
<evidence type="ECO:0000256" key="1">
    <source>
        <dbReference type="SAM" id="SignalP"/>
    </source>
</evidence>
<accession>A0ABS7ZME2</accession>
<evidence type="ECO:0000313" key="3">
    <source>
        <dbReference type="Proteomes" id="UP000714380"/>
    </source>
</evidence>
<reference evidence="2 3" key="1">
    <citation type="submission" date="2020-12" db="EMBL/GenBank/DDBJ databases">
        <title>Novel Thalassolituus-related marine hydrocarbonoclastic bacteria mediated algae-derived hydrocarbons mineralization in twilight zone of the northern South China Sea.</title>
        <authorList>
            <person name="Dong C."/>
        </authorList>
    </citation>
    <scope>NUCLEOTIDE SEQUENCE [LARGE SCALE GENOMIC DNA]</scope>
    <source>
        <strain evidence="2 3">IMCC1826</strain>
    </source>
</reference>
<feature type="signal peptide" evidence="1">
    <location>
        <begin position="1"/>
        <end position="21"/>
    </location>
</feature>
<dbReference type="EMBL" id="JAEDAH010000020">
    <property type="protein sequence ID" value="MCA6062884.1"/>
    <property type="molecule type" value="Genomic_DNA"/>
</dbReference>
<gene>
    <name evidence="2" type="ORF">I9W95_04600</name>
</gene>
<organism evidence="2 3">
    <name type="scientific">Thalassolituus marinus</name>
    <dbReference type="NCBI Taxonomy" id="671053"/>
    <lineage>
        <taxon>Bacteria</taxon>
        <taxon>Pseudomonadati</taxon>
        <taxon>Pseudomonadota</taxon>
        <taxon>Gammaproteobacteria</taxon>
        <taxon>Oceanospirillales</taxon>
        <taxon>Oceanospirillaceae</taxon>
        <taxon>Thalassolituus</taxon>
    </lineage>
</organism>
<name>A0ABS7ZME2_9GAMM</name>
<keyword evidence="1" id="KW-0732">Signal</keyword>
<comment type="caution">
    <text evidence="2">The sequence shown here is derived from an EMBL/GenBank/DDBJ whole genome shotgun (WGS) entry which is preliminary data.</text>
</comment>
<proteinExistence type="predicted"/>
<dbReference type="RefSeq" id="WP_225672336.1">
    <property type="nucleotide sequence ID" value="NZ_JAEDAH010000020.1"/>
</dbReference>